<gene>
    <name evidence="1" type="ORF">INF26_00210</name>
</gene>
<reference evidence="1 2" key="1">
    <citation type="submission" date="2020-10" db="EMBL/GenBank/DDBJ databases">
        <title>ChiBAC.</title>
        <authorList>
            <person name="Zenner C."/>
            <person name="Hitch T.C.A."/>
            <person name="Clavel T."/>
        </authorList>
    </citation>
    <scope>NUCLEOTIDE SEQUENCE [LARGE SCALE GENOMIC DNA]</scope>
    <source>
        <strain evidence="1 2">DSM 107455</strain>
    </source>
</reference>
<dbReference type="RefSeq" id="WP_193528756.1">
    <property type="nucleotide sequence ID" value="NZ_JADCJZ010000001.1"/>
</dbReference>
<organism evidence="1 2">
    <name type="scientific">Thermophilibacter gallinarum</name>
    <dbReference type="NCBI Taxonomy" id="2779357"/>
    <lineage>
        <taxon>Bacteria</taxon>
        <taxon>Bacillati</taxon>
        <taxon>Actinomycetota</taxon>
        <taxon>Coriobacteriia</taxon>
        <taxon>Coriobacteriales</taxon>
        <taxon>Atopobiaceae</taxon>
        <taxon>Thermophilibacter</taxon>
    </lineage>
</organism>
<dbReference type="EMBL" id="JADCJZ010000001">
    <property type="protein sequence ID" value="MBE5023290.1"/>
    <property type="molecule type" value="Genomic_DNA"/>
</dbReference>
<comment type="caution">
    <text evidence="1">The sequence shown here is derived from an EMBL/GenBank/DDBJ whole genome shotgun (WGS) entry which is preliminary data.</text>
</comment>
<evidence type="ECO:0008006" key="3">
    <source>
        <dbReference type="Google" id="ProtNLM"/>
    </source>
</evidence>
<proteinExistence type="predicted"/>
<evidence type="ECO:0000313" key="2">
    <source>
        <dbReference type="Proteomes" id="UP001194273"/>
    </source>
</evidence>
<evidence type="ECO:0000313" key="1">
    <source>
        <dbReference type="EMBL" id="MBE5023290.1"/>
    </source>
</evidence>
<keyword evidence="2" id="KW-1185">Reference proteome</keyword>
<dbReference type="Proteomes" id="UP001194273">
    <property type="component" value="Unassembled WGS sequence"/>
</dbReference>
<accession>A0ABR9QQD7</accession>
<name>A0ABR9QQD7_9ACTN</name>
<sequence>MSERDRDARAARSEIERETVRRERAAESLADLLGDVAANEDMGDGLRSTWNVGRAWFSVNGDYERAHTVGTYVDDRRAGVDPVLVVYVDSKASEVDLMARREIYPARLATCGLRFSEVRFKLSRQRYLDRRADASRPVAAPKAARPLPELTAEEERRVDELCAGLPEQLRDSVSRAMRVSYQAQKQEHS</sequence>
<protein>
    <recommendedName>
        <fullName evidence="3">DUF721 domain-containing protein</fullName>
    </recommendedName>
</protein>